<gene>
    <name evidence="1" type="ORF">I550_5282</name>
</gene>
<name>X8CC16_MYCIT</name>
<sequence length="51" mass="5927">MGRRRIYARLRDAGCRRKRKFLQIADAGKTGDRIAVIRRPVVGNSETNQWI</sequence>
<comment type="caution">
    <text evidence="1">The sequence shown here is derived from an EMBL/GenBank/DDBJ whole genome shotgun (WGS) entry which is preliminary data.</text>
</comment>
<organism evidence="1 2">
    <name type="scientific">Mycobacterium intracellulare 1956</name>
    <dbReference type="NCBI Taxonomy" id="1299331"/>
    <lineage>
        <taxon>Bacteria</taxon>
        <taxon>Bacillati</taxon>
        <taxon>Actinomycetota</taxon>
        <taxon>Actinomycetes</taxon>
        <taxon>Mycobacteriales</taxon>
        <taxon>Mycobacteriaceae</taxon>
        <taxon>Mycobacterium</taxon>
        <taxon>Mycobacterium avium complex (MAC)</taxon>
    </lineage>
</organism>
<dbReference type="EMBL" id="JAOG01000003">
    <property type="protein sequence ID" value="EUA53644.1"/>
    <property type="molecule type" value="Genomic_DNA"/>
</dbReference>
<reference evidence="1 2" key="1">
    <citation type="submission" date="2013-12" db="EMBL/GenBank/DDBJ databases">
        <authorList>
            <person name="Zelazny A."/>
            <person name="Olivier K."/>
            <person name="Holland S."/>
            <person name="Lenaerts A."/>
            <person name="Ordway D."/>
            <person name="DeGroote M.A."/>
            <person name="Parker T."/>
            <person name="Sizemore C."/>
            <person name="Tallon L.J."/>
            <person name="Sadzewicz L.K."/>
            <person name="Sengamalay N."/>
            <person name="Fraser C.M."/>
            <person name="Hine E."/>
            <person name="Shefchek K.A."/>
            <person name="Das S.P."/>
            <person name="Tettelin H."/>
        </authorList>
    </citation>
    <scope>NUCLEOTIDE SEQUENCE [LARGE SCALE GENOMIC DNA]</scope>
    <source>
        <strain evidence="1 2">1956</strain>
    </source>
</reference>
<protein>
    <submittedName>
        <fullName evidence="1">Uncharacterized protein</fullName>
    </submittedName>
</protein>
<accession>X8CC16</accession>
<evidence type="ECO:0000313" key="2">
    <source>
        <dbReference type="Proteomes" id="UP000020825"/>
    </source>
</evidence>
<proteinExistence type="predicted"/>
<dbReference type="Proteomes" id="UP000020825">
    <property type="component" value="Unassembled WGS sequence"/>
</dbReference>
<evidence type="ECO:0000313" key="1">
    <source>
        <dbReference type="EMBL" id="EUA53644.1"/>
    </source>
</evidence>
<dbReference type="AlphaFoldDB" id="X8CC16"/>